<evidence type="ECO:0000256" key="3">
    <source>
        <dbReference type="ARBA" id="ARBA00022840"/>
    </source>
</evidence>
<dbReference type="GO" id="GO:0005524">
    <property type="term" value="F:ATP binding"/>
    <property type="evidence" value="ECO:0007669"/>
    <property type="project" value="UniProtKB-KW"/>
</dbReference>
<dbReference type="InterPro" id="IPR003593">
    <property type="entry name" value="AAA+_ATPase"/>
</dbReference>
<feature type="domain" description="ABC transporter" evidence="4">
    <location>
        <begin position="14"/>
        <end position="246"/>
    </location>
</feature>
<evidence type="ECO:0000256" key="1">
    <source>
        <dbReference type="ARBA" id="ARBA00022448"/>
    </source>
</evidence>
<keyword evidence="2" id="KW-0547">Nucleotide-binding</keyword>
<comment type="caution">
    <text evidence="5">The sequence shown here is derived from an EMBL/GenBank/DDBJ whole genome shotgun (WGS) entry which is preliminary data.</text>
</comment>
<dbReference type="InterPro" id="IPR027417">
    <property type="entry name" value="P-loop_NTPase"/>
</dbReference>
<dbReference type="PANTHER" id="PTHR42939">
    <property type="entry name" value="ABC TRANSPORTER ATP-BINDING PROTEIN ALBC-RELATED"/>
    <property type="match status" value="1"/>
</dbReference>
<organism evidence="5 6">
    <name type="scientific">Candidatus Borkfalkia avistercoris</name>
    <dbReference type="NCBI Taxonomy" id="2838504"/>
    <lineage>
        <taxon>Bacteria</taxon>
        <taxon>Bacillati</taxon>
        <taxon>Bacillota</taxon>
        <taxon>Clostridia</taxon>
        <taxon>Christensenellales</taxon>
        <taxon>Christensenellaceae</taxon>
        <taxon>Candidatus Borkfalkia</taxon>
    </lineage>
</organism>
<dbReference type="GO" id="GO:0016887">
    <property type="term" value="F:ATP hydrolysis activity"/>
    <property type="evidence" value="ECO:0007669"/>
    <property type="project" value="InterPro"/>
</dbReference>
<gene>
    <name evidence="5" type="ORF">H9727_00415</name>
</gene>
<dbReference type="CDD" id="cd03230">
    <property type="entry name" value="ABC_DR_subfamily_A"/>
    <property type="match status" value="1"/>
</dbReference>
<dbReference type="SUPFAM" id="SSF52540">
    <property type="entry name" value="P-loop containing nucleoside triphosphate hydrolases"/>
    <property type="match status" value="1"/>
</dbReference>
<evidence type="ECO:0000259" key="4">
    <source>
        <dbReference type="PROSITE" id="PS50893"/>
    </source>
</evidence>
<dbReference type="Gene3D" id="3.40.50.300">
    <property type="entry name" value="P-loop containing nucleotide triphosphate hydrolases"/>
    <property type="match status" value="1"/>
</dbReference>
<evidence type="ECO:0000256" key="2">
    <source>
        <dbReference type="ARBA" id="ARBA00022741"/>
    </source>
</evidence>
<reference evidence="5" key="2">
    <citation type="submission" date="2021-04" db="EMBL/GenBank/DDBJ databases">
        <authorList>
            <person name="Gilroy R."/>
        </authorList>
    </citation>
    <scope>NUCLEOTIDE SEQUENCE</scope>
    <source>
        <strain evidence="5">CHK187-5294</strain>
    </source>
</reference>
<reference evidence="5" key="1">
    <citation type="journal article" date="2021" name="PeerJ">
        <title>Extensive microbial diversity within the chicken gut microbiome revealed by metagenomics and culture.</title>
        <authorList>
            <person name="Gilroy R."/>
            <person name="Ravi A."/>
            <person name="Getino M."/>
            <person name="Pursley I."/>
            <person name="Horton D.L."/>
            <person name="Alikhan N.F."/>
            <person name="Baker D."/>
            <person name="Gharbi K."/>
            <person name="Hall N."/>
            <person name="Watson M."/>
            <person name="Adriaenssens E.M."/>
            <person name="Foster-Nyarko E."/>
            <person name="Jarju S."/>
            <person name="Secka A."/>
            <person name="Antonio M."/>
            <person name="Oren A."/>
            <person name="Chaudhuri R.R."/>
            <person name="La Ragione R."/>
            <person name="Hildebrand F."/>
            <person name="Pallen M.J."/>
        </authorList>
    </citation>
    <scope>NUCLEOTIDE SEQUENCE</scope>
    <source>
        <strain evidence="5">CHK187-5294</strain>
    </source>
</reference>
<keyword evidence="3 5" id="KW-0067">ATP-binding</keyword>
<proteinExistence type="predicted"/>
<evidence type="ECO:0000313" key="6">
    <source>
        <dbReference type="Proteomes" id="UP000824132"/>
    </source>
</evidence>
<dbReference type="InterPro" id="IPR051782">
    <property type="entry name" value="ABC_Transporter_VariousFunc"/>
</dbReference>
<keyword evidence="1" id="KW-0813">Transport</keyword>
<dbReference type="PROSITE" id="PS50893">
    <property type="entry name" value="ABC_TRANSPORTER_2"/>
    <property type="match status" value="1"/>
</dbReference>
<evidence type="ECO:0000313" key="5">
    <source>
        <dbReference type="EMBL" id="HIZ02729.1"/>
    </source>
</evidence>
<dbReference type="AlphaFoldDB" id="A0A9D2A7P2"/>
<dbReference type="SMART" id="SM00382">
    <property type="entry name" value="AAA"/>
    <property type="match status" value="1"/>
</dbReference>
<protein>
    <submittedName>
        <fullName evidence="5">ABC transporter ATP-binding protein</fullName>
    </submittedName>
</protein>
<sequence>MTEQRQAPQADEIVRVDGLYKKYAKKADWAVENVSFSVRAGEIVGLLGHNGAGKSTTLRCLEGMLPFEGGSISVCGKNIVKEPVAAKSNMGFVTDDHAVFVKMTGMQYIEFMADIYKVPAEERAPRLAALEKVFALGESIQNLIASYSHGMRQKICMMGSLIHEPRLWILDEPMTGLDPRTMRAVQDFMISYAKKGNGILFSSHALGTVAKLCDRVVLIRKGRQVLEVNVKEIMARDPQFDFEEYFLQNERQA</sequence>
<dbReference type="EMBL" id="DXCL01000002">
    <property type="protein sequence ID" value="HIZ02729.1"/>
    <property type="molecule type" value="Genomic_DNA"/>
</dbReference>
<dbReference type="Proteomes" id="UP000824132">
    <property type="component" value="Unassembled WGS sequence"/>
</dbReference>
<name>A0A9D2A7P2_9FIRM</name>
<accession>A0A9D2A7P2</accession>
<dbReference type="Pfam" id="PF00005">
    <property type="entry name" value="ABC_tran"/>
    <property type="match status" value="1"/>
</dbReference>
<dbReference type="PANTHER" id="PTHR42939:SF1">
    <property type="entry name" value="ABC TRANSPORTER ATP-BINDING PROTEIN ALBC-RELATED"/>
    <property type="match status" value="1"/>
</dbReference>
<dbReference type="InterPro" id="IPR003439">
    <property type="entry name" value="ABC_transporter-like_ATP-bd"/>
</dbReference>